<sequence length="218" mass="24457">MKKFFITCTAIALCFVSCNNENKKATENESDVVVADTTATEAPEMAEEPMDSIAMQKAWENYMTPGEPHQWLAKEEGTWNAEMTFWMGPDAPPEKANSTANIKMILGGRYQEAVYTGEMMGMPFEGRSTIGYDNAAKKWTSTWIDNMGTGIMIMNGTSEDGGKTSNFEGTFVDPMTGKEKKMRETYTVVDENTRKMEMFNQAPNGSEYKSMEILLTRK</sequence>
<dbReference type="Pfam" id="PF07617">
    <property type="entry name" value="DUF1579"/>
    <property type="match status" value="1"/>
</dbReference>
<dbReference type="RefSeq" id="WP_214113514.1">
    <property type="nucleotide sequence ID" value="NZ_JAHCTB010000004.1"/>
</dbReference>
<evidence type="ECO:0000313" key="2">
    <source>
        <dbReference type="Proteomes" id="UP001297092"/>
    </source>
</evidence>
<dbReference type="EMBL" id="JAHCTB010000004">
    <property type="protein sequence ID" value="MBT0608657.1"/>
    <property type="molecule type" value="Genomic_DNA"/>
</dbReference>
<reference evidence="1 2" key="1">
    <citation type="submission" date="2021-05" db="EMBL/GenBank/DDBJ databases">
        <title>Aequorivita echinoideorum JCM 30378 genome.</title>
        <authorList>
            <person name="Zhang H."/>
            <person name="Li C."/>
        </authorList>
    </citation>
    <scope>NUCLEOTIDE SEQUENCE [LARGE SCALE GENOMIC DNA]</scope>
    <source>
        <strain evidence="1 2">JCM30378</strain>
    </source>
</reference>
<dbReference type="InterPro" id="IPR011473">
    <property type="entry name" value="DUF1579"/>
</dbReference>
<proteinExistence type="predicted"/>
<accession>A0ABS5S618</accession>
<name>A0ABS5S618_9FLAO</name>
<dbReference type="Proteomes" id="UP001297092">
    <property type="component" value="Unassembled WGS sequence"/>
</dbReference>
<gene>
    <name evidence="1" type="ORF">KIV10_10715</name>
</gene>
<organism evidence="1 2">
    <name type="scientific">Aequorivita echinoideorum</name>
    <dbReference type="NCBI Taxonomy" id="1549647"/>
    <lineage>
        <taxon>Bacteria</taxon>
        <taxon>Pseudomonadati</taxon>
        <taxon>Bacteroidota</taxon>
        <taxon>Flavobacteriia</taxon>
        <taxon>Flavobacteriales</taxon>
        <taxon>Flavobacteriaceae</taxon>
        <taxon>Aequorivita</taxon>
    </lineage>
</organism>
<comment type="caution">
    <text evidence="1">The sequence shown here is derived from an EMBL/GenBank/DDBJ whole genome shotgun (WGS) entry which is preliminary data.</text>
</comment>
<evidence type="ECO:0000313" key="1">
    <source>
        <dbReference type="EMBL" id="MBT0608657.1"/>
    </source>
</evidence>
<keyword evidence="2" id="KW-1185">Reference proteome</keyword>
<protein>
    <submittedName>
        <fullName evidence="1">DUF1579 family protein</fullName>
    </submittedName>
</protein>